<feature type="transmembrane region" description="Helical" evidence="7">
    <location>
        <begin position="344"/>
        <end position="363"/>
    </location>
</feature>
<accession>A0ABP8WCH2</accession>
<evidence type="ECO:0000256" key="4">
    <source>
        <dbReference type="ARBA" id="ARBA00022692"/>
    </source>
</evidence>
<feature type="domain" description="Major facilitator superfamily (MFS) profile" evidence="8">
    <location>
        <begin position="12"/>
        <end position="465"/>
    </location>
</feature>
<keyword evidence="2" id="KW-0813">Transport</keyword>
<feature type="transmembrane region" description="Helical" evidence="7">
    <location>
        <begin position="140"/>
        <end position="161"/>
    </location>
</feature>
<feature type="transmembrane region" description="Helical" evidence="7">
    <location>
        <begin position="276"/>
        <end position="299"/>
    </location>
</feature>
<feature type="transmembrane region" description="Helical" evidence="7">
    <location>
        <begin position="173"/>
        <end position="193"/>
    </location>
</feature>
<evidence type="ECO:0000256" key="1">
    <source>
        <dbReference type="ARBA" id="ARBA00004651"/>
    </source>
</evidence>
<feature type="transmembrane region" description="Helical" evidence="7">
    <location>
        <begin position="46"/>
        <end position="66"/>
    </location>
</feature>
<keyword evidence="10" id="KW-1185">Reference proteome</keyword>
<protein>
    <recommendedName>
        <fullName evidence="8">Major facilitator superfamily (MFS) profile domain-containing protein</fullName>
    </recommendedName>
</protein>
<evidence type="ECO:0000256" key="3">
    <source>
        <dbReference type="ARBA" id="ARBA00022475"/>
    </source>
</evidence>
<feature type="transmembrane region" description="Helical" evidence="7">
    <location>
        <begin position="235"/>
        <end position="255"/>
    </location>
</feature>
<comment type="caution">
    <text evidence="9">The sequence shown here is derived from an EMBL/GenBank/DDBJ whole genome shotgun (WGS) entry which is preliminary data.</text>
</comment>
<feature type="transmembrane region" description="Helical" evidence="7">
    <location>
        <begin position="369"/>
        <end position="392"/>
    </location>
</feature>
<feature type="transmembrane region" description="Helical" evidence="7">
    <location>
        <begin position="78"/>
        <end position="99"/>
    </location>
</feature>
<comment type="subcellular location">
    <subcellularLocation>
        <location evidence="1">Cell membrane</location>
        <topology evidence="1">Multi-pass membrane protein</topology>
    </subcellularLocation>
</comment>
<dbReference type="InterPro" id="IPR011701">
    <property type="entry name" value="MFS"/>
</dbReference>
<dbReference type="InterPro" id="IPR020846">
    <property type="entry name" value="MFS_dom"/>
</dbReference>
<feature type="transmembrane region" description="Helical" evidence="7">
    <location>
        <begin position="438"/>
        <end position="460"/>
    </location>
</feature>
<dbReference type="PANTHER" id="PTHR42718">
    <property type="entry name" value="MAJOR FACILITATOR SUPERFAMILY MULTIDRUG TRANSPORTER MFSC"/>
    <property type="match status" value="1"/>
</dbReference>
<reference evidence="10" key="1">
    <citation type="journal article" date="2019" name="Int. J. Syst. Evol. Microbiol.">
        <title>The Global Catalogue of Microorganisms (GCM) 10K type strain sequencing project: providing services to taxonomists for standard genome sequencing and annotation.</title>
        <authorList>
            <consortium name="The Broad Institute Genomics Platform"/>
            <consortium name="The Broad Institute Genome Sequencing Center for Infectious Disease"/>
            <person name="Wu L."/>
            <person name="Ma J."/>
        </authorList>
    </citation>
    <scope>NUCLEOTIDE SEQUENCE [LARGE SCALE GENOMIC DNA]</scope>
    <source>
        <strain evidence="10">JCM 18127</strain>
    </source>
</reference>
<gene>
    <name evidence="9" type="ORF">GCM10023226_25800</name>
</gene>
<feature type="transmembrane region" description="Helical" evidence="7">
    <location>
        <begin position="105"/>
        <end position="128"/>
    </location>
</feature>
<feature type="transmembrane region" description="Helical" evidence="7">
    <location>
        <begin position="205"/>
        <end position="223"/>
    </location>
</feature>
<dbReference type="PANTHER" id="PTHR42718:SF46">
    <property type="entry name" value="BLR6921 PROTEIN"/>
    <property type="match status" value="1"/>
</dbReference>
<dbReference type="SUPFAM" id="SSF103473">
    <property type="entry name" value="MFS general substrate transporter"/>
    <property type="match status" value="1"/>
</dbReference>
<dbReference type="InterPro" id="IPR036259">
    <property type="entry name" value="MFS_trans_sf"/>
</dbReference>
<feature type="transmembrane region" description="Helical" evidence="7">
    <location>
        <begin position="404"/>
        <end position="426"/>
    </location>
</feature>
<dbReference type="Proteomes" id="UP001500621">
    <property type="component" value="Unassembled WGS sequence"/>
</dbReference>
<evidence type="ECO:0000313" key="10">
    <source>
        <dbReference type="Proteomes" id="UP001500621"/>
    </source>
</evidence>
<sequence length="480" mass="49015">MTGDAAPPPRFLVPSLLLLTTVTGVVSSLGAPLVPTIAADLDVSLSSAQWTLTATMLTAAVATPLVGRVAVAHRRRRVVLAGLAVVLLGTLLSALGAALPLPSDVGLGLLLAGRVLQGVGMALAPLVMSIARDHLPADRLGPAVALLSVGGVAGAGLGFPLTALVAQVGGLAAAFWLGAALTFITMAASWACLAREPHAARLPVPPGEVALLAVSTLSVLLGVSQSTSWGWGHPGTLGLLAFGLVTLAAWTQLALRSDAPLVDLRLAFGGPARGPHVTGLLAGTGMYFGLTLVMVLVQADSPDGWGLDQPVLVAGMMLIPYSLMSVIGSRLSLRWGRRVHPARVLPLGCGVYLLSSLLLAVAHDHVWQAAVAMALAGLGSGGTFATLPVLLVRAVPPEQTASALAFNLVLRYVGFATGSAVGVTVLTLAGGPVPDERGFVTAMLVNAAVWLLAIGAVLWSGREETHPRERPARRARSATR</sequence>
<evidence type="ECO:0000256" key="2">
    <source>
        <dbReference type="ARBA" id="ARBA00022448"/>
    </source>
</evidence>
<keyword evidence="3" id="KW-1003">Cell membrane</keyword>
<feature type="transmembrane region" description="Helical" evidence="7">
    <location>
        <begin position="311"/>
        <end position="332"/>
    </location>
</feature>
<evidence type="ECO:0000313" key="9">
    <source>
        <dbReference type="EMBL" id="GAA4686847.1"/>
    </source>
</evidence>
<dbReference type="EMBL" id="BAABIM010000002">
    <property type="protein sequence ID" value="GAA4686847.1"/>
    <property type="molecule type" value="Genomic_DNA"/>
</dbReference>
<evidence type="ECO:0000256" key="7">
    <source>
        <dbReference type="SAM" id="Phobius"/>
    </source>
</evidence>
<evidence type="ECO:0000259" key="8">
    <source>
        <dbReference type="PROSITE" id="PS50850"/>
    </source>
</evidence>
<dbReference type="Gene3D" id="1.20.1250.20">
    <property type="entry name" value="MFS general substrate transporter like domains"/>
    <property type="match status" value="2"/>
</dbReference>
<dbReference type="Pfam" id="PF07690">
    <property type="entry name" value="MFS_1"/>
    <property type="match status" value="2"/>
</dbReference>
<keyword evidence="4 7" id="KW-0812">Transmembrane</keyword>
<evidence type="ECO:0000256" key="6">
    <source>
        <dbReference type="ARBA" id="ARBA00023136"/>
    </source>
</evidence>
<proteinExistence type="predicted"/>
<dbReference type="PROSITE" id="PS50850">
    <property type="entry name" value="MFS"/>
    <property type="match status" value="1"/>
</dbReference>
<keyword evidence="6 7" id="KW-0472">Membrane</keyword>
<name>A0ABP8WCH2_9ACTN</name>
<evidence type="ECO:0000256" key="5">
    <source>
        <dbReference type="ARBA" id="ARBA00022989"/>
    </source>
</evidence>
<keyword evidence="5 7" id="KW-1133">Transmembrane helix</keyword>
<organism evidence="9 10">
    <name type="scientific">Nocardioides nanhaiensis</name>
    <dbReference type="NCBI Taxonomy" id="1476871"/>
    <lineage>
        <taxon>Bacteria</taxon>
        <taxon>Bacillati</taxon>
        <taxon>Actinomycetota</taxon>
        <taxon>Actinomycetes</taxon>
        <taxon>Propionibacteriales</taxon>
        <taxon>Nocardioidaceae</taxon>
        <taxon>Nocardioides</taxon>
    </lineage>
</organism>
<dbReference type="RefSeq" id="WP_345266424.1">
    <property type="nucleotide sequence ID" value="NZ_BAABIM010000002.1"/>
</dbReference>